<dbReference type="SUPFAM" id="SSF52172">
    <property type="entry name" value="CheY-like"/>
    <property type="match status" value="1"/>
</dbReference>
<dbReference type="PANTHER" id="PTHR46832:SF1">
    <property type="entry name" value="5'-METHYLTHIOADENOSINE_S-ADENOSYLHOMOCYSTEINE NUCLEOSIDASE"/>
    <property type="match status" value="1"/>
</dbReference>
<dbReference type="GO" id="GO:0008930">
    <property type="term" value="F:methylthioadenosine nucleosidase activity"/>
    <property type="evidence" value="ECO:0007669"/>
    <property type="project" value="TreeGrafter"/>
</dbReference>
<dbReference type="SUPFAM" id="SSF53167">
    <property type="entry name" value="Purine and uridine phosphorylases"/>
    <property type="match status" value="1"/>
</dbReference>
<evidence type="ECO:0000259" key="1">
    <source>
        <dbReference type="Pfam" id="PF01048"/>
    </source>
</evidence>
<protein>
    <submittedName>
        <fullName evidence="2">REC/Pfs domain-containing protein</fullName>
    </submittedName>
</protein>
<sequence length="403" mass="46240">MKILFIEDNELKKEKIITVLINANVAVRSDFTVCTNIIDAKKILRSTMFDVLLLDMRLPNRADSQEIQSMAGLDFLKEFQNDRRYHQPKEIIGITECEEELSRVKKDFHENLLHIIYYHSSKNEWEKLLVDRLEYLISCEQDTNEYDYDIAIICALENPEFKAIKDLSENWVNVKKDNTSLSFYETFFEFEQKKLKVIAISIDKMGMVPTAVLATQTIEMFRPRYLTMTGIAAGIKGEVELGDILVFNPSWDSGSGKLKINDDGKDLFEIDPKQETIDGDIILKIKELSNDTQFLNKLREDWKYSKIKNVLSVHTGPVASGAAVIANENITSAIKLQSRKLLGIEMEAYGLIYASKHATKPKPEPLVIKSVCDFADKDKNDGFQEYAAYTSANFLYEYAKRYI</sequence>
<dbReference type="AlphaFoldDB" id="A0A6M8NEC0"/>
<organism evidence="2">
    <name type="scientific">Aliarcobacter faecis</name>
    <dbReference type="NCBI Taxonomy" id="1564138"/>
    <lineage>
        <taxon>Bacteria</taxon>
        <taxon>Pseudomonadati</taxon>
        <taxon>Campylobacterota</taxon>
        <taxon>Epsilonproteobacteria</taxon>
        <taxon>Campylobacterales</taxon>
        <taxon>Arcobacteraceae</taxon>
        <taxon>Aliarcobacter</taxon>
    </lineage>
</organism>
<dbReference type="KEGG" id="afc:AFAEC_a0035"/>
<dbReference type="Gene3D" id="3.40.50.1580">
    <property type="entry name" value="Nucleoside phosphorylase domain"/>
    <property type="match status" value="1"/>
</dbReference>
<dbReference type="GO" id="GO:0005829">
    <property type="term" value="C:cytosol"/>
    <property type="evidence" value="ECO:0007669"/>
    <property type="project" value="TreeGrafter"/>
</dbReference>
<dbReference type="GO" id="GO:0019284">
    <property type="term" value="P:L-methionine salvage from S-adenosylmethionine"/>
    <property type="evidence" value="ECO:0007669"/>
    <property type="project" value="TreeGrafter"/>
</dbReference>
<feature type="domain" description="Nucleoside phosphorylase" evidence="1">
    <location>
        <begin position="149"/>
        <end position="398"/>
    </location>
</feature>
<evidence type="ECO:0000313" key="2">
    <source>
        <dbReference type="EMBL" id="QKF74481.1"/>
    </source>
</evidence>
<dbReference type="EMBL" id="CP053838">
    <property type="protein sequence ID" value="QKF74481.1"/>
    <property type="molecule type" value="Genomic_DNA"/>
</dbReference>
<reference evidence="2" key="1">
    <citation type="submission" date="2020-05" db="EMBL/GenBank/DDBJ databases">
        <title>Complete genome sequencing of Campylobacter and Arcobacter type strains.</title>
        <authorList>
            <person name="Miller W.G."/>
            <person name="Yee E."/>
        </authorList>
    </citation>
    <scope>NUCLEOTIDE SEQUENCE [LARGE SCALE GENOMIC DNA]</scope>
    <source>
        <strain evidence="2">CCUG 66484</strain>
        <plasmid evidence="2">pAFAEC</plasmid>
    </source>
</reference>
<dbReference type="InterPro" id="IPR000845">
    <property type="entry name" value="Nucleoside_phosphorylase_d"/>
</dbReference>
<geneLocation type="plasmid" evidence="2">
    <name>pAFAEC</name>
</geneLocation>
<dbReference type="Pfam" id="PF01048">
    <property type="entry name" value="PNP_UDP_1"/>
    <property type="match status" value="1"/>
</dbReference>
<proteinExistence type="predicted"/>
<gene>
    <name evidence="2" type="ORF">AFAEC_a0035</name>
</gene>
<dbReference type="GO" id="GO:0009116">
    <property type="term" value="P:nucleoside metabolic process"/>
    <property type="evidence" value="ECO:0007669"/>
    <property type="project" value="InterPro"/>
</dbReference>
<dbReference type="Gene3D" id="3.40.50.2300">
    <property type="match status" value="1"/>
</dbReference>
<dbReference type="PANTHER" id="PTHR46832">
    <property type="entry name" value="5'-METHYLTHIOADENOSINE/S-ADENOSYLHOMOCYSTEINE NUCLEOSIDASE"/>
    <property type="match status" value="1"/>
</dbReference>
<dbReference type="InterPro" id="IPR035994">
    <property type="entry name" value="Nucleoside_phosphorylase_sf"/>
</dbReference>
<dbReference type="RefSeq" id="WP_026806314.1">
    <property type="nucleotide sequence ID" value="NZ_CP053838.1"/>
</dbReference>
<name>A0A6M8NEC0_9BACT</name>
<dbReference type="InterPro" id="IPR011006">
    <property type="entry name" value="CheY-like_superfamily"/>
</dbReference>
<accession>A0A6M8NEC0</accession>
<dbReference type="GO" id="GO:0008782">
    <property type="term" value="F:adenosylhomocysteine nucleosidase activity"/>
    <property type="evidence" value="ECO:0007669"/>
    <property type="project" value="TreeGrafter"/>
</dbReference>
<dbReference type="OrthoDB" id="2988699at2"/>
<keyword evidence="2" id="KW-0614">Plasmid</keyword>